<feature type="transmembrane region" description="Helical" evidence="6">
    <location>
        <begin position="6"/>
        <end position="26"/>
    </location>
</feature>
<protein>
    <submittedName>
        <fullName evidence="8">Formate hydrogenlyase subunit 3/multisubunit Na+/H+ antiporter, MnhD subunit</fullName>
    </submittedName>
</protein>
<evidence type="ECO:0000256" key="2">
    <source>
        <dbReference type="ARBA" id="ARBA00022475"/>
    </source>
</evidence>
<feature type="transmembrane region" description="Helical" evidence="6">
    <location>
        <begin position="282"/>
        <end position="304"/>
    </location>
</feature>
<dbReference type="GeneID" id="14406169"/>
<feature type="transmembrane region" description="Helical" evidence="6">
    <location>
        <begin position="420"/>
        <end position="443"/>
    </location>
</feature>
<dbReference type="EMBL" id="CP003362">
    <property type="protein sequence ID" value="AGB49849.1"/>
    <property type="molecule type" value="Genomic_DNA"/>
</dbReference>
<evidence type="ECO:0000256" key="3">
    <source>
        <dbReference type="ARBA" id="ARBA00022692"/>
    </source>
</evidence>
<feature type="transmembrane region" description="Helical" evidence="6">
    <location>
        <begin position="73"/>
        <end position="98"/>
    </location>
</feature>
<dbReference type="PANTHER" id="PTHR42703">
    <property type="entry name" value="NADH DEHYDROGENASE"/>
    <property type="match status" value="1"/>
</dbReference>
<keyword evidence="5 6" id="KW-0472">Membrane</keyword>
<organism evidence="8 9">
    <name type="scientific">Methanomethylovorans hollandica (strain DSM 15978 / NBRC 107637 / DMS1)</name>
    <dbReference type="NCBI Taxonomy" id="867904"/>
    <lineage>
        <taxon>Archaea</taxon>
        <taxon>Methanobacteriati</taxon>
        <taxon>Methanobacteriota</taxon>
        <taxon>Stenosarchaea group</taxon>
        <taxon>Methanomicrobia</taxon>
        <taxon>Methanosarcinales</taxon>
        <taxon>Methanosarcinaceae</taxon>
        <taxon>Methanomethylovorans</taxon>
    </lineage>
</organism>
<accession>L0L0T1</accession>
<feature type="transmembrane region" description="Helical" evidence="6">
    <location>
        <begin position="380"/>
        <end position="400"/>
    </location>
</feature>
<feature type="domain" description="NADH:quinone oxidoreductase/Mrp antiporter transmembrane" evidence="7">
    <location>
        <begin position="130"/>
        <end position="429"/>
    </location>
</feature>
<dbReference type="RefSeq" id="WP_015325014.1">
    <property type="nucleotide sequence ID" value="NC_019977.1"/>
</dbReference>
<keyword evidence="4 6" id="KW-1133">Transmembrane helix</keyword>
<keyword evidence="2" id="KW-1003">Cell membrane</keyword>
<feature type="transmembrane region" description="Helical" evidence="6">
    <location>
        <begin position="463"/>
        <end position="482"/>
    </location>
</feature>
<evidence type="ECO:0000256" key="1">
    <source>
        <dbReference type="ARBA" id="ARBA00004651"/>
    </source>
</evidence>
<dbReference type="STRING" id="867904.Metho_1656"/>
<dbReference type="AlphaFoldDB" id="L0L0T1"/>
<feature type="transmembrane region" description="Helical" evidence="6">
    <location>
        <begin position="311"/>
        <end position="335"/>
    </location>
</feature>
<feature type="transmembrane region" description="Helical" evidence="6">
    <location>
        <begin position="172"/>
        <end position="195"/>
    </location>
</feature>
<dbReference type="HOGENOM" id="CLU_007100_9_2_2"/>
<evidence type="ECO:0000313" key="9">
    <source>
        <dbReference type="Proteomes" id="UP000010866"/>
    </source>
</evidence>
<dbReference type="Pfam" id="PF00361">
    <property type="entry name" value="Proton_antipo_M"/>
    <property type="match status" value="1"/>
</dbReference>
<comment type="subcellular location">
    <subcellularLocation>
        <location evidence="1">Cell membrane</location>
        <topology evidence="1">Multi-pass membrane protein</topology>
    </subcellularLocation>
</comment>
<evidence type="ECO:0000259" key="7">
    <source>
        <dbReference type="Pfam" id="PF00361"/>
    </source>
</evidence>
<feature type="transmembrane region" description="Helical" evidence="6">
    <location>
        <begin position="253"/>
        <end position="276"/>
    </location>
</feature>
<feature type="transmembrane region" description="Helical" evidence="6">
    <location>
        <begin position="134"/>
        <end position="152"/>
    </location>
</feature>
<dbReference type="KEGG" id="mhz:Metho_1656"/>
<keyword evidence="8" id="KW-0456">Lyase</keyword>
<dbReference type="PRINTS" id="PR01434">
    <property type="entry name" value="NADHDHGNASE5"/>
</dbReference>
<sequence length="512" mass="55356" precursor="true">MSSMIHHFPILLIAIPILTAALTMMLRSRSKLQAGLSVLASFSLVIISLLLLIEVWRSGIQVYEVGEWGKYGIMLVADLLSAGMVVMSAGVSFLSLIYSLDYIEKRSLPTYYPLFNLLIAGLHGSFLTGDIFNLFVFFEVLLLSSCGLVMALEKGGVTKSSDKLEATFKYLILNMLGSFLMLIAVSALYATTGTLNMADISVKLSAMQAAGNLPWHVFAIGLLFIVVFGNKAAIFPLHYWLPDVHPTAPSPISAMLSGVLIKVGVYGMLRVFFYIFTDLLGMFQPIIIVLALFTIGIGAASAVAQTDVKRLLAYSSVSQIGYVFLGIGFGSAGAIAASLVYLVNHAIAKSLLFLTSGGIIHHAGTRDMSKMGGMANSSPFMAAAFLIGSMSIAGLPPMGGFISKFSLFDAGLIGQHYTEIAIALLFAVFSLFYMFRAWLLMFWGEKRDVKIHGEYSQHGSSPLIYLPIAILALTVLVLGLYAEPLFSLAQATAVQILDPQPYIDAVMTRVVR</sequence>
<dbReference type="Proteomes" id="UP000010866">
    <property type="component" value="Chromosome"/>
</dbReference>
<feature type="transmembrane region" description="Helical" evidence="6">
    <location>
        <begin position="33"/>
        <end position="53"/>
    </location>
</feature>
<keyword evidence="3 6" id="KW-0812">Transmembrane</keyword>
<dbReference type="InterPro" id="IPR050586">
    <property type="entry name" value="CPA3_Na-H_Antiporter_D"/>
</dbReference>
<gene>
    <name evidence="8" type="ordered locus">Metho_1656</name>
</gene>
<evidence type="ECO:0000256" key="5">
    <source>
        <dbReference type="ARBA" id="ARBA00023136"/>
    </source>
</evidence>
<dbReference type="InterPro" id="IPR001750">
    <property type="entry name" value="ND/Mrp_TM"/>
</dbReference>
<evidence type="ECO:0000313" key="8">
    <source>
        <dbReference type="EMBL" id="AGB49849.1"/>
    </source>
</evidence>
<name>L0L0T1_METHD</name>
<reference evidence="9" key="1">
    <citation type="submission" date="2012-02" db="EMBL/GenBank/DDBJ databases">
        <title>Complete sequence of chromosome of Methanomethylovorans hollandica DSM 15978.</title>
        <authorList>
            <person name="Lucas S."/>
            <person name="Copeland A."/>
            <person name="Lapidus A."/>
            <person name="Glavina del Rio T."/>
            <person name="Dalin E."/>
            <person name="Tice H."/>
            <person name="Bruce D."/>
            <person name="Goodwin L."/>
            <person name="Pitluck S."/>
            <person name="Peters L."/>
            <person name="Mikhailova N."/>
            <person name="Held B."/>
            <person name="Kyrpides N."/>
            <person name="Mavromatis K."/>
            <person name="Ivanova N."/>
            <person name="Brettin T."/>
            <person name="Detter J.C."/>
            <person name="Han C."/>
            <person name="Larimer F."/>
            <person name="Land M."/>
            <person name="Hauser L."/>
            <person name="Markowitz V."/>
            <person name="Cheng J.-F."/>
            <person name="Hugenholtz P."/>
            <person name="Woyke T."/>
            <person name="Wu D."/>
            <person name="Spring S."/>
            <person name="Schroeder M."/>
            <person name="Brambilla E."/>
            <person name="Klenk H.-P."/>
            <person name="Eisen J.A."/>
        </authorList>
    </citation>
    <scope>NUCLEOTIDE SEQUENCE [LARGE SCALE GENOMIC DNA]</scope>
    <source>
        <strain evidence="9">DSM 15978 / NBRC 107637 / DMS1</strain>
    </source>
</reference>
<proteinExistence type="predicted"/>
<dbReference type="GO" id="GO:0005886">
    <property type="term" value="C:plasma membrane"/>
    <property type="evidence" value="ECO:0007669"/>
    <property type="project" value="UniProtKB-SubCell"/>
</dbReference>
<dbReference type="PANTHER" id="PTHR42703:SF1">
    <property type="entry name" value="NA(+)_H(+) ANTIPORTER SUBUNIT D1"/>
    <property type="match status" value="1"/>
</dbReference>
<dbReference type="GO" id="GO:0016829">
    <property type="term" value="F:lyase activity"/>
    <property type="evidence" value="ECO:0007669"/>
    <property type="project" value="UniProtKB-KW"/>
</dbReference>
<evidence type="ECO:0000256" key="6">
    <source>
        <dbReference type="SAM" id="Phobius"/>
    </source>
</evidence>
<keyword evidence="9" id="KW-1185">Reference proteome</keyword>
<evidence type="ECO:0000256" key="4">
    <source>
        <dbReference type="ARBA" id="ARBA00022989"/>
    </source>
</evidence>
<feature type="transmembrane region" description="Helical" evidence="6">
    <location>
        <begin position="215"/>
        <end position="241"/>
    </location>
</feature>
<dbReference type="OrthoDB" id="371891at2157"/>